<proteinExistence type="predicted"/>
<dbReference type="EMBL" id="JAOH01000002">
    <property type="protein sequence ID" value="EUA64546.1"/>
    <property type="molecule type" value="Genomic_DNA"/>
</dbReference>
<dbReference type="Proteomes" id="UP000021210">
    <property type="component" value="Unassembled WGS sequence"/>
</dbReference>
<evidence type="ECO:0000313" key="2">
    <source>
        <dbReference type="Proteomes" id="UP000021210"/>
    </source>
</evidence>
<protein>
    <submittedName>
        <fullName evidence="1">Uncharacterized protein</fullName>
    </submittedName>
</protein>
<gene>
    <name evidence="1" type="ORF">I542_4716</name>
</gene>
<evidence type="ECO:0000313" key="1">
    <source>
        <dbReference type="EMBL" id="EUA64546.1"/>
    </source>
</evidence>
<sequence>MVSAAGESVPTPSGVELEVREMNPDSTVKVMGPGSGLLETT</sequence>
<name>A0A829QPR8_9MYCO</name>
<accession>A0A829QPR8</accession>
<reference evidence="1 2" key="1">
    <citation type="submission" date="2013-12" db="EMBL/GenBank/DDBJ databases">
        <authorList>
            <person name="Zelazny A."/>
            <person name="Olivier K."/>
            <person name="Holland S."/>
            <person name="Lenaerts A."/>
            <person name="Ordway D."/>
            <person name="DeGroote M.A."/>
            <person name="Parker T."/>
            <person name="Sizemore C."/>
            <person name="Tallon L.J."/>
            <person name="Sadzewicz L.K."/>
            <person name="Sengamalay N."/>
            <person name="Fraser C.M."/>
            <person name="Hine E."/>
            <person name="Shefchek K.A."/>
            <person name="Das S.P."/>
            <person name="Tettelin H."/>
        </authorList>
    </citation>
    <scope>NUCLEOTIDE SEQUENCE [LARGE SCALE GENOMIC DNA]</scope>
    <source>
        <strain evidence="1 2">1948</strain>
    </source>
</reference>
<organism evidence="1 2">
    <name type="scientific">Mycobacteroides abscessus 1948</name>
    <dbReference type="NCBI Taxonomy" id="1299323"/>
    <lineage>
        <taxon>Bacteria</taxon>
        <taxon>Bacillati</taxon>
        <taxon>Actinomycetota</taxon>
        <taxon>Actinomycetes</taxon>
        <taxon>Mycobacteriales</taxon>
        <taxon>Mycobacteriaceae</taxon>
        <taxon>Mycobacteroides</taxon>
        <taxon>Mycobacteroides abscessus</taxon>
    </lineage>
</organism>
<dbReference type="AlphaFoldDB" id="A0A829QPR8"/>
<comment type="caution">
    <text evidence="1">The sequence shown here is derived from an EMBL/GenBank/DDBJ whole genome shotgun (WGS) entry which is preliminary data.</text>
</comment>